<dbReference type="EMBL" id="BGZK01000787">
    <property type="protein sequence ID" value="GBP60420.1"/>
    <property type="molecule type" value="Genomic_DNA"/>
</dbReference>
<gene>
    <name evidence="2" type="ORF">EVAR_98316_1</name>
</gene>
<proteinExistence type="predicted"/>
<evidence type="ECO:0000313" key="3">
    <source>
        <dbReference type="Proteomes" id="UP000299102"/>
    </source>
</evidence>
<reference evidence="2 3" key="1">
    <citation type="journal article" date="2019" name="Commun. Biol.">
        <title>The bagworm genome reveals a unique fibroin gene that provides high tensile strength.</title>
        <authorList>
            <person name="Kono N."/>
            <person name="Nakamura H."/>
            <person name="Ohtoshi R."/>
            <person name="Tomita M."/>
            <person name="Numata K."/>
            <person name="Arakawa K."/>
        </authorList>
    </citation>
    <scope>NUCLEOTIDE SEQUENCE [LARGE SCALE GENOMIC DNA]</scope>
</reference>
<organism evidence="2 3">
    <name type="scientific">Eumeta variegata</name>
    <name type="common">Bagworm moth</name>
    <name type="synonym">Eumeta japonica</name>
    <dbReference type="NCBI Taxonomy" id="151549"/>
    <lineage>
        <taxon>Eukaryota</taxon>
        <taxon>Metazoa</taxon>
        <taxon>Ecdysozoa</taxon>
        <taxon>Arthropoda</taxon>
        <taxon>Hexapoda</taxon>
        <taxon>Insecta</taxon>
        <taxon>Pterygota</taxon>
        <taxon>Neoptera</taxon>
        <taxon>Endopterygota</taxon>
        <taxon>Lepidoptera</taxon>
        <taxon>Glossata</taxon>
        <taxon>Ditrysia</taxon>
        <taxon>Tineoidea</taxon>
        <taxon>Psychidae</taxon>
        <taxon>Oiketicinae</taxon>
        <taxon>Eumeta</taxon>
    </lineage>
</organism>
<feature type="compositionally biased region" description="Basic and acidic residues" evidence="1">
    <location>
        <begin position="1"/>
        <end position="15"/>
    </location>
</feature>
<name>A0A4C1XBF4_EUMVA</name>
<accession>A0A4C1XBF4</accession>
<sequence length="81" mass="9023">MKYFNRADRSAERPAVRRPVTSGRRRARARPAAGRGAPNLIIHRIHQRQIRFARAGPAPKRAHCRSSPPAVDGVRLSGFST</sequence>
<evidence type="ECO:0000313" key="2">
    <source>
        <dbReference type="EMBL" id="GBP60420.1"/>
    </source>
</evidence>
<dbReference type="AlphaFoldDB" id="A0A4C1XBF4"/>
<feature type="region of interest" description="Disordered" evidence="1">
    <location>
        <begin position="56"/>
        <end position="81"/>
    </location>
</feature>
<dbReference type="Proteomes" id="UP000299102">
    <property type="component" value="Unassembled WGS sequence"/>
</dbReference>
<evidence type="ECO:0000256" key="1">
    <source>
        <dbReference type="SAM" id="MobiDB-lite"/>
    </source>
</evidence>
<feature type="region of interest" description="Disordered" evidence="1">
    <location>
        <begin position="1"/>
        <end position="38"/>
    </location>
</feature>
<protein>
    <submittedName>
        <fullName evidence="2">Uncharacterized protein</fullName>
    </submittedName>
</protein>
<comment type="caution">
    <text evidence="2">The sequence shown here is derived from an EMBL/GenBank/DDBJ whole genome shotgun (WGS) entry which is preliminary data.</text>
</comment>
<keyword evidence="3" id="KW-1185">Reference proteome</keyword>